<dbReference type="InterPro" id="IPR008189">
    <property type="entry name" value="rRNA_ssu_MeTfrase_I"/>
</dbReference>
<dbReference type="Pfam" id="PF00590">
    <property type="entry name" value="TP_methylase"/>
    <property type="match status" value="1"/>
</dbReference>
<dbReference type="PROSITE" id="PS01296">
    <property type="entry name" value="RSMI"/>
    <property type="match status" value="1"/>
</dbReference>
<dbReference type="InterPro" id="IPR018063">
    <property type="entry name" value="SAM_MeTrfase_RsmI_CS"/>
</dbReference>
<accession>K1RAV1</accession>
<keyword evidence="2" id="KW-0698">rRNA processing</keyword>
<gene>
    <name evidence="7" type="ORF">OBE_16547</name>
</gene>
<keyword evidence="1" id="KW-0963">Cytoplasm</keyword>
<dbReference type="PIRSF" id="PIRSF005917">
    <property type="entry name" value="MTase_YraL"/>
    <property type="match status" value="1"/>
</dbReference>
<dbReference type="CDD" id="cd11648">
    <property type="entry name" value="RsmI"/>
    <property type="match status" value="1"/>
</dbReference>
<dbReference type="GO" id="GO:0006364">
    <property type="term" value="P:rRNA processing"/>
    <property type="evidence" value="ECO:0007669"/>
    <property type="project" value="UniProtKB-KW"/>
</dbReference>
<dbReference type="PANTHER" id="PTHR46111">
    <property type="entry name" value="RIBOSOMAL RNA SMALL SUBUNIT METHYLTRANSFERASE I"/>
    <property type="match status" value="1"/>
</dbReference>
<dbReference type="GO" id="GO:0032259">
    <property type="term" value="P:methylation"/>
    <property type="evidence" value="ECO:0007669"/>
    <property type="project" value="UniProtKB-KW"/>
</dbReference>
<dbReference type="SUPFAM" id="SSF53790">
    <property type="entry name" value="Tetrapyrrole methylase"/>
    <property type="match status" value="1"/>
</dbReference>
<keyword evidence="3" id="KW-0489">Methyltransferase</keyword>
<dbReference type="AlphaFoldDB" id="K1RAV1"/>
<reference evidence="7" key="1">
    <citation type="journal article" date="2013" name="Environ. Microbiol.">
        <title>Microbiota from the distal guts of lean and obese adolescents exhibit partial functional redundancy besides clear differences in community structure.</title>
        <authorList>
            <person name="Ferrer M."/>
            <person name="Ruiz A."/>
            <person name="Lanza F."/>
            <person name="Haange S.B."/>
            <person name="Oberbach A."/>
            <person name="Till H."/>
            <person name="Bargiela R."/>
            <person name="Campoy C."/>
            <person name="Segura M.T."/>
            <person name="Richter M."/>
            <person name="von Bergen M."/>
            <person name="Seifert J."/>
            <person name="Suarez A."/>
        </authorList>
    </citation>
    <scope>NUCLEOTIDE SEQUENCE</scope>
</reference>
<dbReference type="InterPro" id="IPR014776">
    <property type="entry name" value="4pyrrole_Mease_sub2"/>
</dbReference>
<dbReference type="GO" id="GO:0008168">
    <property type="term" value="F:methyltransferase activity"/>
    <property type="evidence" value="ECO:0007669"/>
    <property type="project" value="UniProtKB-KW"/>
</dbReference>
<evidence type="ECO:0000256" key="4">
    <source>
        <dbReference type="ARBA" id="ARBA00022679"/>
    </source>
</evidence>
<evidence type="ECO:0000313" key="7">
    <source>
        <dbReference type="EMBL" id="EKC45952.1"/>
    </source>
</evidence>
<dbReference type="FunFam" id="3.30.950.10:FF:000002">
    <property type="entry name" value="Ribosomal RNA small subunit methyltransferase I"/>
    <property type="match status" value="1"/>
</dbReference>
<comment type="caution">
    <text evidence="7">The sequence shown here is derived from an EMBL/GenBank/DDBJ whole genome shotgun (WGS) entry which is preliminary data.</text>
</comment>
<dbReference type="NCBIfam" id="TIGR00096">
    <property type="entry name" value="16S rRNA (cytidine(1402)-2'-O)-methyltransferase"/>
    <property type="match status" value="1"/>
</dbReference>
<proteinExistence type="inferred from homology"/>
<keyword evidence="4" id="KW-0808">Transferase</keyword>
<dbReference type="Gene3D" id="3.30.950.10">
    <property type="entry name" value="Methyltransferase, Cobalt-precorrin-4 Transmethylase, Domain 2"/>
    <property type="match status" value="1"/>
</dbReference>
<dbReference type="InterPro" id="IPR014777">
    <property type="entry name" value="4pyrrole_Mease_sub1"/>
</dbReference>
<name>K1RAV1_9ZZZZ</name>
<organism evidence="7">
    <name type="scientific">human gut metagenome</name>
    <dbReference type="NCBI Taxonomy" id="408170"/>
    <lineage>
        <taxon>unclassified sequences</taxon>
        <taxon>metagenomes</taxon>
        <taxon>organismal metagenomes</taxon>
    </lineage>
</organism>
<evidence type="ECO:0000256" key="1">
    <source>
        <dbReference type="ARBA" id="ARBA00022490"/>
    </source>
</evidence>
<evidence type="ECO:0000256" key="2">
    <source>
        <dbReference type="ARBA" id="ARBA00022552"/>
    </source>
</evidence>
<dbReference type="HAMAP" id="MF_01877">
    <property type="entry name" value="16SrRNA_methyltr_I"/>
    <property type="match status" value="1"/>
</dbReference>
<dbReference type="InterPro" id="IPR000878">
    <property type="entry name" value="4pyrrol_Mease"/>
</dbReference>
<dbReference type="EMBL" id="AJWZ01011233">
    <property type="protein sequence ID" value="EKC45952.1"/>
    <property type="molecule type" value="Genomic_DNA"/>
</dbReference>
<sequence length="284" mass="31598">MIQKSYEGNDGILYLIPTPIGNLDDITVRALKILKQSDFILCEDTRVTGLLLKKYEISKKLVRCDEYSQEKVKNVVLNALADKKTVGLVSDAGSPIISDPGYIVSKYVIENGYKVVALPGATAFVPALSVSGVSPSPFTFIGFLNAKDGKRKNELENLKLKSETLIFYESPHRLLNTLQDMLEIFGDRKIAICRELSKRFEEIIRGNISECLSDIVNVKGEIVIIVSGNSNSVDFESIDLISHVQLYINDGLSEMDSIKRVAKDRGLAKSIVYKEYIANKNNLE</sequence>
<keyword evidence="5" id="KW-0949">S-adenosyl-L-methionine</keyword>
<feature type="domain" description="Tetrapyrrole methylase" evidence="6">
    <location>
        <begin position="13"/>
        <end position="210"/>
    </location>
</feature>
<dbReference type="InterPro" id="IPR035996">
    <property type="entry name" value="4pyrrol_Methylase_sf"/>
</dbReference>
<dbReference type="PANTHER" id="PTHR46111:SF1">
    <property type="entry name" value="RIBOSOMAL RNA SMALL SUBUNIT METHYLTRANSFERASE I"/>
    <property type="match status" value="1"/>
</dbReference>
<evidence type="ECO:0000256" key="5">
    <source>
        <dbReference type="ARBA" id="ARBA00022691"/>
    </source>
</evidence>
<dbReference type="Gene3D" id="3.40.1010.10">
    <property type="entry name" value="Cobalt-precorrin-4 Transmethylase, Domain 1"/>
    <property type="match status" value="1"/>
</dbReference>
<evidence type="ECO:0000259" key="6">
    <source>
        <dbReference type="Pfam" id="PF00590"/>
    </source>
</evidence>
<evidence type="ECO:0000256" key="3">
    <source>
        <dbReference type="ARBA" id="ARBA00022603"/>
    </source>
</evidence>
<protein>
    <submittedName>
        <fullName evidence="7">Protein belonging to Uncharacterized protein family UPF0011</fullName>
    </submittedName>
</protein>